<dbReference type="EC" id="1.1.1.1" evidence="3"/>
<keyword evidence="7" id="KW-0520">NAD</keyword>
<keyword evidence="5" id="KW-0862">Zinc</keyword>
<proteinExistence type="inferred from homology"/>
<dbReference type="PROSITE" id="PS00059">
    <property type="entry name" value="ADH_ZINC"/>
    <property type="match status" value="1"/>
</dbReference>
<evidence type="ECO:0000256" key="2">
    <source>
        <dbReference type="ARBA" id="ARBA00008072"/>
    </source>
</evidence>
<dbReference type="SUPFAM" id="SSF50129">
    <property type="entry name" value="GroES-like"/>
    <property type="match status" value="1"/>
</dbReference>
<dbReference type="Gene3D" id="3.40.50.720">
    <property type="entry name" value="NAD(P)-binding Rossmann-like Domain"/>
    <property type="match status" value="1"/>
</dbReference>
<dbReference type="CDD" id="cd08231">
    <property type="entry name" value="MDR_TM0436_like"/>
    <property type="match status" value="1"/>
</dbReference>
<keyword evidence="4" id="KW-0479">Metal-binding</keyword>
<accession>A0ABV3G0G3</accession>
<feature type="domain" description="Alcohol dehydrogenase-like N-terminal" evidence="8">
    <location>
        <begin position="31"/>
        <end position="146"/>
    </location>
</feature>
<dbReference type="Proteomes" id="UP001551695">
    <property type="component" value="Unassembled WGS sequence"/>
</dbReference>
<dbReference type="RefSeq" id="WP_357787406.1">
    <property type="nucleotide sequence ID" value="NZ_JBFAKC010000014.1"/>
</dbReference>
<evidence type="ECO:0000256" key="6">
    <source>
        <dbReference type="ARBA" id="ARBA00023002"/>
    </source>
</evidence>
<organism evidence="9 10">
    <name type="scientific">Nocardia aurea</name>
    <dbReference type="NCBI Taxonomy" id="2144174"/>
    <lineage>
        <taxon>Bacteria</taxon>
        <taxon>Bacillati</taxon>
        <taxon>Actinomycetota</taxon>
        <taxon>Actinomycetes</taxon>
        <taxon>Mycobacteriales</taxon>
        <taxon>Nocardiaceae</taxon>
        <taxon>Nocardia</taxon>
    </lineage>
</organism>
<name>A0ABV3G0G3_9NOCA</name>
<dbReference type="InterPro" id="IPR011032">
    <property type="entry name" value="GroES-like_sf"/>
</dbReference>
<evidence type="ECO:0000256" key="7">
    <source>
        <dbReference type="ARBA" id="ARBA00023027"/>
    </source>
</evidence>
<comment type="cofactor">
    <cofactor evidence="1">
        <name>Zn(2+)</name>
        <dbReference type="ChEBI" id="CHEBI:29105"/>
    </cofactor>
</comment>
<evidence type="ECO:0000313" key="9">
    <source>
        <dbReference type="EMBL" id="MEV0711172.1"/>
    </source>
</evidence>
<comment type="caution">
    <text evidence="9">The sequence shown here is derived from an EMBL/GenBank/DDBJ whole genome shotgun (WGS) entry which is preliminary data.</text>
</comment>
<dbReference type="InterPro" id="IPR002328">
    <property type="entry name" value="ADH_Zn_CS"/>
</dbReference>
<keyword evidence="6" id="KW-0560">Oxidoreductase</keyword>
<evidence type="ECO:0000256" key="3">
    <source>
        <dbReference type="ARBA" id="ARBA00013190"/>
    </source>
</evidence>
<dbReference type="PANTHER" id="PTHR42940:SF3">
    <property type="entry name" value="ALCOHOL DEHYDROGENASE 1-RELATED"/>
    <property type="match status" value="1"/>
</dbReference>
<sequence>MDTLAPGLTRAAVWSADGVTVREMPLPQPDRGQTLVRVDLATVCGSDLHTVLGNRPAACPSVLGHEAVGHIVATGADAPLAVGTRVVWSVTAACGQCPRCLVGFTAKCARVRKVGHESFDGDWPLSGGYARHILLPAGVTLVEVPDRVPDAVAAPAACATATVMAALEAAGPLTGRRVLVLGAGMLGLTASAACAERGAIVSVADPDPVRRSLATAFGGTPDSPDIGGLVDVALDFSGATAALTGALSRLDLGGTLVLAGSVSPGPTVAVNPEAIVRGWLTLTGVHNYEPRHLREAVEFLSGTVTRYPWESVVAAPVALDAAHEVLTPTPPGVLRASIAP</sequence>
<comment type="similarity">
    <text evidence="2">Belongs to the zinc-containing alcohol dehydrogenase family.</text>
</comment>
<gene>
    <name evidence="9" type="ORF">AB0I48_26765</name>
</gene>
<dbReference type="InterPro" id="IPR013154">
    <property type="entry name" value="ADH-like_N"/>
</dbReference>
<evidence type="ECO:0000313" key="10">
    <source>
        <dbReference type="Proteomes" id="UP001551695"/>
    </source>
</evidence>
<dbReference type="Pfam" id="PF08240">
    <property type="entry name" value="ADH_N"/>
    <property type="match status" value="1"/>
</dbReference>
<evidence type="ECO:0000256" key="4">
    <source>
        <dbReference type="ARBA" id="ARBA00022723"/>
    </source>
</evidence>
<dbReference type="InterPro" id="IPR036291">
    <property type="entry name" value="NAD(P)-bd_dom_sf"/>
</dbReference>
<dbReference type="PANTHER" id="PTHR42940">
    <property type="entry name" value="ALCOHOL DEHYDROGENASE 1-RELATED"/>
    <property type="match status" value="1"/>
</dbReference>
<keyword evidence="10" id="KW-1185">Reference proteome</keyword>
<dbReference type="SUPFAM" id="SSF51735">
    <property type="entry name" value="NAD(P)-binding Rossmann-fold domains"/>
    <property type="match status" value="1"/>
</dbReference>
<evidence type="ECO:0000256" key="5">
    <source>
        <dbReference type="ARBA" id="ARBA00022833"/>
    </source>
</evidence>
<protein>
    <recommendedName>
        <fullName evidence="3">alcohol dehydrogenase</fullName>
        <ecNumber evidence="3">1.1.1.1</ecNumber>
    </recommendedName>
</protein>
<reference evidence="9 10" key="1">
    <citation type="submission" date="2024-06" db="EMBL/GenBank/DDBJ databases">
        <title>The Natural Products Discovery Center: Release of the First 8490 Sequenced Strains for Exploring Actinobacteria Biosynthetic Diversity.</title>
        <authorList>
            <person name="Kalkreuter E."/>
            <person name="Kautsar S.A."/>
            <person name="Yang D."/>
            <person name="Bader C.D."/>
            <person name="Teijaro C.N."/>
            <person name="Fluegel L."/>
            <person name="Davis C.M."/>
            <person name="Simpson J.R."/>
            <person name="Lauterbach L."/>
            <person name="Steele A.D."/>
            <person name="Gui C."/>
            <person name="Meng S."/>
            <person name="Li G."/>
            <person name="Viehrig K."/>
            <person name="Ye F."/>
            <person name="Su P."/>
            <person name="Kiefer A.F."/>
            <person name="Nichols A."/>
            <person name="Cepeda A.J."/>
            <person name="Yan W."/>
            <person name="Fan B."/>
            <person name="Jiang Y."/>
            <person name="Adhikari A."/>
            <person name="Zheng C.-J."/>
            <person name="Schuster L."/>
            <person name="Cowan T.M."/>
            <person name="Smanski M.J."/>
            <person name="Chevrette M.G."/>
            <person name="De Carvalho L.P.S."/>
            <person name="Shen B."/>
        </authorList>
    </citation>
    <scope>NUCLEOTIDE SEQUENCE [LARGE SCALE GENOMIC DNA]</scope>
    <source>
        <strain evidence="9 10">NPDC050403</strain>
    </source>
</reference>
<dbReference type="NCBIfam" id="TIGR03366">
    <property type="entry name" value="HpnZ_proposed"/>
    <property type="match status" value="1"/>
</dbReference>
<dbReference type="InterPro" id="IPR017743">
    <property type="entry name" value="ADH_phosphonate_catab-assoc"/>
</dbReference>
<dbReference type="EMBL" id="JBFAKC010000014">
    <property type="protein sequence ID" value="MEV0711172.1"/>
    <property type="molecule type" value="Genomic_DNA"/>
</dbReference>
<evidence type="ECO:0000256" key="1">
    <source>
        <dbReference type="ARBA" id="ARBA00001947"/>
    </source>
</evidence>
<dbReference type="Gene3D" id="3.90.180.10">
    <property type="entry name" value="Medium-chain alcohol dehydrogenases, catalytic domain"/>
    <property type="match status" value="1"/>
</dbReference>
<evidence type="ECO:0000259" key="8">
    <source>
        <dbReference type="Pfam" id="PF08240"/>
    </source>
</evidence>